<dbReference type="EMBL" id="BAAAPK010000001">
    <property type="protein sequence ID" value="GAA1667006.1"/>
    <property type="molecule type" value="Genomic_DNA"/>
</dbReference>
<reference evidence="2 3" key="1">
    <citation type="journal article" date="2019" name="Int. J. Syst. Evol. Microbiol.">
        <title>The Global Catalogue of Microorganisms (GCM) 10K type strain sequencing project: providing services to taxonomists for standard genome sequencing and annotation.</title>
        <authorList>
            <consortium name="The Broad Institute Genomics Platform"/>
            <consortium name="The Broad Institute Genome Sequencing Center for Infectious Disease"/>
            <person name="Wu L."/>
            <person name="Ma J."/>
        </authorList>
    </citation>
    <scope>NUCLEOTIDE SEQUENCE [LARGE SCALE GENOMIC DNA]</scope>
    <source>
        <strain evidence="2 3">JCM 15575</strain>
    </source>
</reference>
<proteinExistence type="predicted"/>
<protein>
    <submittedName>
        <fullName evidence="2">FAD/NAD(P)-binding protein</fullName>
    </submittedName>
</protein>
<name>A0ABN2G8B8_9MICO</name>
<evidence type="ECO:0000313" key="2">
    <source>
        <dbReference type="EMBL" id="GAA1667006.1"/>
    </source>
</evidence>
<dbReference type="InterPro" id="IPR036188">
    <property type="entry name" value="FAD/NAD-bd_sf"/>
</dbReference>
<dbReference type="Proteomes" id="UP001500596">
    <property type="component" value="Unassembled WGS sequence"/>
</dbReference>
<dbReference type="InterPro" id="IPR052189">
    <property type="entry name" value="L-asp_N-monooxygenase_NS-form"/>
</dbReference>
<feature type="domain" description="FAD-dependent urate hydroxylase HpyO/Asp monooxygenase CreE-like FAD/NAD(P)-binding" evidence="1">
    <location>
        <begin position="16"/>
        <end position="192"/>
    </location>
</feature>
<dbReference type="SUPFAM" id="SSF51905">
    <property type="entry name" value="FAD/NAD(P)-binding domain"/>
    <property type="match status" value="1"/>
</dbReference>
<comment type="caution">
    <text evidence="2">The sequence shown here is derived from an EMBL/GenBank/DDBJ whole genome shotgun (WGS) entry which is preliminary data.</text>
</comment>
<gene>
    <name evidence="2" type="ORF">GCM10009807_08970</name>
</gene>
<evidence type="ECO:0000313" key="3">
    <source>
        <dbReference type="Proteomes" id="UP001500596"/>
    </source>
</evidence>
<dbReference type="PANTHER" id="PTHR40254:SF1">
    <property type="entry name" value="BLR0577 PROTEIN"/>
    <property type="match status" value="1"/>
</dbReference>
<dbReference type="PANTHER" id="PTHR40254">
    <property type="entry name" value="BLR0577 PROTEIN"/>
    <property type="match status" value="1"/>
</dbReference>
<sequence>MTDAAPRDSAQTTRLVVVGAGPRAVMLLERLLARTDQSPLEITLIDPHPPGAGRIWRADQSPLLKLNSMAQDVTVFTDDTCTIDGPIRPGPTLIAWAELVRDGGLEDVTIDDPAVLAEIATLRGESFPTRRLQSYYLDWFWRGVVDAAPGHVRVHRLTGTVAGVATAAERHRVRLVDGLELDADVVVYAVGHNGREPAAETAALIAQAARERLTYVPPAFTADADLSALAPGADVIVRGMGLAAVDLLVLLGEGRGGRFHRDDDGSLRYEPSGLEPRLHIGSRRGIPYRSKVSSVLQGDPPQLHVVTKEAVAALVARPEAVDFERDVWPLIAQELVWSHYRELFTGHPERVAGTWEQFQDVLRAHAGDTAALRAAVAEVVPDPLDRFDVPTLDRPLDGEEFSSDDDLQRRIRQHITDDLTLRTTQERSSAQAVFLAILLSFLALADVPPEKWSARSRAESLPVTWHTFFSYVASGPPAHRLEELLALSEAGVVRFLGPDVTVRVETGRGFVASSPRVPGETVAGALVDAWLPGSGAAVSENSALRELAAVHGREFRVADASFEGSLGRIEVDADGRVIDATGAAHPTLFAIGPFTSLTEAGAFTRPGSNALPFRQTDRIAGAIAESIAAARADLGELVAR</sequence>
<dbReference type="Pfam" id="PF13454">
    <property type="entry name" value="NAD_binding_9"/>
    <property type="match status" value="1"/>
</dbReference>
<dbReference type="InterPro" id="IPR038732">
    <property type="entry name" value="HpyO/CreE_NAD-binding"/>
</dbReference>
<keyword evidence="3" id="KW-1185">Reference proteome</keyword>
<organism evidence="2 3">
    <name type="scientific">Microbacterium lacus</name>
    <dbReference type="NCBI Taxonomy" id="415217"/>
    <lineage>
        <taxon>Bacteria</taxon>
        <taxon>Bacillati</taxon>
        <taxon>Actinomycetota</taxon>
        <taxon>Actinomycetes</taxon>
        <taxon>Micrococcales</taxon>
        <taxon>Microbacteriaceae</taxon>
        <taxon>Microbacterium</taxon>
    </lineage>
</organism>
<dbReference type="RefSeq" id="WP_344052027.1">
    <property type="nucleotide sequence ID" value="NZ_BAAAPK010000001.1"/>
</dbReference>
<accession>A0ABN2G8B8</accession>
<evidence type="ECO:0000259" key="1">
    <source>
        <dbReference type="Pfam" id="PF13454"/>
    </source>
</evidence>